<dbReference type="Pfam" id="PF01850">
    <property type="entry name" value="PIN"/>
    <property type="match status" value="1"/>
</dbReference>
<dbReference type="SUPFAM" id="SSF88723">
    <property type="entry name" value="PIN domain-like"/>
    <property type="match status" value="1"/>
</dbReference>
<proteinExistence type="inferred from homology"/>
<evidence type="ECO:0000259" key="9">
    <source>
        <dbReference type="Pfam" id="PF01850"/>
    </source>
</evidence>
<evidence type="ECO:0000313" key="11">
    <source>
        <dbReference type="Proteomes" id="UP000282195"/>
    </source>
</evidence>
<dbReference type="GO" id="GO:0000287">
    <property type="term" value="F:magnesium ion binding"/>
    <property type="evidence" value="ECO:0007669"/>
    <property type="project" value="UniProtKB-UniRule"/>
</dbReference>
<dbReference type="PANTHER" id="PTHR33653">
    <property type="entry name" value="RIBONUCLEASE VAPC2"/>
    <property type="match status" value="1"/>
</dbReference>
<evidence type="ECO:0000256" key="7">
    <source>
        <dbReference type="ARBA" id="ARBA00038093"/>
    </source>
</evidence>
<evidence type="ECO:0000256" key="5">
    <source>
        <dbReference type="ARBA" id="ARBA00022801"/>
    </source>
</evidence>
<dbReference type="Proteomes" id="UP000282195">
    <property type="component" value="Chromosome"/>
</dbReference>
<dbReference type="AlphaFoldDB" id="A0A387FYN0"/>
<accession>A0A387FYN0</accession>
<dbReference type="InterPro" id="IPR002716">
    <property type="entry name" value="PIN_dom"/>
</dbReference>
<comment type="cofactor">
    <cofactor evidence="1 8">
        <name>Mg(2+)</name>
        <dbReference type="ChEBI" id="CHEBI:18420"/>
    </cofactor>
</comment>
<evidence type="ECO:0000256" key="6">
    <source>
        <dbReference type="ARBA" id="ARBA00022842"/>
    </source>
</evidence>
<reference evidence="10 11" key="1">
    <citation type="submission" date="2018-10" db="EMBL/GenBank/DDBJ databases">
        <title>Rhizobium etli, R. leguminosarum and a new Rhizobium genospecies from Phaseolus dumosus.</title>
        <authorList>
            <person name="Ramirez-Puebla S.T."/>
            <person name="Rogel-Hernandez M.A."/>
            <person name="Guerrero G."/>
            <person name="Ormeno-Orrillo E."/>
            <person name="Martinez-Romero J.C."/>
            <person name="Negrete-Yankelevich S."/>
            <person name="Martinez-Romero E."/>
        </authorList>
    </citation>
    <scope>NUCLEOTIDE SEQUENCE [LARGE SCALE GENOMIC DNA]</scope>
    <source>
        <strain evidence="10 11">CCGE525</strain>
    </source>
</reference>
<feature type="binding site" evidence="8">
    <location>
        <position position="102"/>
    </location>
    <ligand>
        <name>Mg(2+)</name>
        <dbReference type="ChEBI" id="CHEBI:18420"/>
    </ligand>
</feature>
<protein>
    <recommendedName>
        <fullName evidence="8">Ribonuclease VapC</fullName>
        <shortName evidence="8">RNase VapC</shortName>
        <ecNumber evidence="8">3.1.-.-</ecNumber>
    </recommendedName>
    <alternativeName>
        <fullName evidence="8">Toxin VapC</fullName>
    </alternativeName>
</protein>
<keyword evidence="6 8" id="KW-0460">Magnesium</keyword>
<comment type="similarity">
    <text evidence="7 8">Belongs to the PINc/VapC protein family.</text>
</comment>
<evidence type="ECO:0000313" key="10">
    <source>
        <dbReference type="EMBL" id="AYG60971.1"/>
    </source>
</evidence>
<dbReference type="CDD" id="cd09871">
    <property type="entry name" value="PIN_MtVapC28-VapC30-like"/>
    <property type="match status" value="1"/>
</dbReference>
<dbReference type="InterPro" id="IPR022907">
    <property type="entry name" value="VapC_family"/>
</dbReference>
<dbReference type="KEGG" id="rjg:CCGE525_20735"/>
<dbReference type="RefSeq" id="WP_120705935.1">
    <property type="nucleotide sequence ID" value="NZ_CP032694.1"/>
</dbReference>
<evidence type="ECO:0000256" key="1">
    <source>
        <dbReference type="ARBA" id="ARBA00001946"/>
    </source>
</evidence>
<organism evidence="10 11">
    <name type="scientific">Rhizobium jaguaris</name>
    <dbReference type="NCBI Taxonomy" id="1312183"/>
    <lineage>
        <taxon>Bacteria</taxon>
        <taxon>Pseudomonadati</taxon>
        <taxon>Pseudomonadota</taxon>
        <taxon>Alphaproteobacteria</taxon>
        <taxon>Hyphomicrobiales</taxon>
        <taxon>Rhizobiaceae</taxon>
        <taxon>Rhizobium/Agrobacterium group</taxon>
        <taxon>Rhizobium</taxon>
    </lineage>
</organism>
<dbReference type="InterPro" id="IPR029060">
    <property type="entry name" value="PIN-like_dom_sf"/>
</dbReference>
<name>A0A387FYN0_9HYPH</name>
<dbReference type="GO" id="GO:0004540">
    <property type="term" value="F:RNA nuclease activity"/>
    <property type="evidence" value="ECO:0007669"/>
    <property type="project" value="InterPro"/>
</dbReference>
<evidence type="ECO:0000256" key="4">
    <source>
        <dbReference type="ARBA" id="ARBA00022723"/>
    </source>
</evidence>
<dbReference type="GO" id="GO:0016787">
    <property type="term" value="F:hydrolase activity"/>
    <property type="evidence" value="ECO:0007669"/>
    <property type="project" value="UniProtKB-KW"/>
</dbReference>
<keyword evidence="11" id="KW-1185">Reference proteome</keyword>
<comment type="function">
    <text evidence="8">Toxic component of a toxin-antitoxin (TA) system. An RNase.</text>
</comment>
<keyword evidence="5 8" id="KW-0378">Hydrolase</keyword>
<dbReference type="PANTHER" id="PTHR33653:SF1">
    <property type="entry name" value="RIBONUCLEASE VAPC2"/>
    <property type="match status" value="1"/>
</dbReference>
<dbReference type="Gene3D" id="3.40.50.1010">
    <property type="entry name" value="5'-nuclease"/>
    <property type="match status" value="1"/>
</dbReference>
<feature type="domain" description="PIN" evidence="9">
    <location>
        <begin position="1"/>
        <end position="127"/>
    </location>
</feature>
<dbReference type="EMBL" id="CP032694">
    <property type="protein sequence ID" value="AYG60971.1"/>
    <property type="molecule type" value="Genomic_DNA"/>
</dbReference>
<keyword evidence="3 8" id="KW-0540">Nuclease</keyword>
<feature type="binding site" evidence="8">
    <location>
        <position position="4"/>
    </location>
    <ligand>
        <name>Mg(2+)</name>
        <dbReference type="ChEBI" id="CHEBI:18420"/>
    </ligand>
</feature>
<keyword evidence="8" id="KW-0800">Toxin</keyword>
<dbReference type="HAMAP" id="MF_00265">
    <property type="entry name" value="VapC_Nob1"/>
    <property type="match status" value="1"/>
</dbReference>
<dbReference type="OrthoDB" id="32625at2"/>
<dbReference type="InterPro" id="IPR050556">
    <property type="entry name" value="Type_II_TA_system_RNase"/>
</dbReference>
<keyword evidence="2 8" id="KW-1277">Toxin-antitoxin system</keyword>
<dbReference type="GO" id="GO:0090729">
    <property type="term" value="F:toxin activity"/>
    <property type="evidence" value="ECO:0007669"/>
    <property type="project" value="UniProtKB-KW"/>
</dbReference>
<evidence type="ECO:0000256" key="3">
    <source>
        <dbReference type="ARBA" id="ARBA00022722"/>
    </source>
</evidence>
<sequence length="131" mass="14332">MFVDASAIIAIIGNEEDALSLFERASHADTITVSPIVIYEAKLGLARKKACPMDYAEELVDGFAEECRARIIAIDEDIGRRAIAAFVRYGKGRHEASLNMGDCFAYACAQAYDLPLLFKGNDFVHTDVIVA</sequence>
<gene>
    <name evidence="8" type="primary">vapC</name>
    <name evidence="10" type="ORF">CCGE525_20735</name>
</gene>
<evidence type="ECO:0000256" key="8">
    <source>
        <dbReference type="HAMAP-Rule" id="MF_00265"/>
    </source>
</evidence>
<keyword evidence="4 8" id="KW-0479">Metal-binding</keyword>
<dbReference type="EC" id="3.1.-.-" evidence="8"/>
<evidence type="ECO:0000256" key="2">
    <source>
        <dbReference type="ARBA" id="ARBA00022649"/>
    </source>
</evidence>